<evidence type="ECO:0000256" key="1">
    <source>
        <dbReference type="SAM" id="MobiDB-lite"/>
    </source>
</evidence>
<dbReference type="EMBL" id="QGNW01000164">
    <property type="protein sequence ID" value="RVW89432.1"/>
    <property type="molecule type" value="Genomic_DNA"/>
</dbReference>
<gene>
    <name evidence="2" type="ORF">CK203_046836</name>
</gene>
<name>A0A438HYC5_VITVI</name>
<organism evidence="2 3">
    <name type="scientific">Vitis vinifera</name>
    <name type="common">Grape</name>
    <dbReference type="NCBI Taxonomy" id="29760"/>
    <lineage>
        <taxon>Eukaryota</taxon>
        <taxon>Viridiplantae</taxon>
        <taxon>Streptophyta</taxon>
        <taxon>Embryophyta</taxon>
        <taxon>Tracheophyta</taxon>
        <taxon>Spermatophyta</taxon>
        <taxon>Magnoliopsida</taxon>
        <taxon>eudicotyledons</taxon>
        <taxon>Gunneridae</taxon>
        <taxon>Pentapetalae</taxon>
        <taxon>rosids</taxon>
        <taxon>Vitales</taxon>
        <taxon>Vitaceae</taxon>
        <taxon>Viteae</taxon>
        <taxon>Vitis</taxon>
    </lineage>
</organism>
<sequence length="270" mass="29509">MHHFQLSRTGPHSKIIKMARLIGYMQGLSYMASSQYAMPPINEEVSRGQQVLHMVSSQQGLSQMDFGAREVVAEAPQALLAGGDGTGDGTGEGTDNASPEALAARASTEGKLLLAAEAQKWDLERAPLAGLSCGLKERRLGPSGSRHFGLPKFGRKYRPEKMNGAKIIFAATSQSVSQLRIECHCAAKWHTCAKIAFAIAKYPAEWALVAKSGIFTLYRFAAVSQLRMGVPVLRSGTRVPNLASQLRKFSQRSNELRNDFAKDGRFRRET</sequence>
<feature type="compositionally biased region" description="Gly residues" evidence="1">
    <location>
        <begin position="82"/>
        <end position="92"/>
    </location>
</feature>
<dbReference type="AlphaFoldDB" id="A0A438HYC5"/>
<evidence type="ECO:0000313" key="3">
    <source>
        <dbReference type="Proteomes" id="UP000288805"/>
    </source>
</evidence>
<feature type="region of interest" description="Disordered" evidence="1">
    <location>
        <begin position="80"/>
        <end position="102"/>
    </location>
</feature>
<evidence type="ECO:0000313" key="2">
    <source>
        <dbReference type="EMBL" id="RVW89432.1"/>
    </source>
</evidence>
<protein>
    <submittedName>
        <fullName evidence="2">Uncharacterized protein</fullName>
    </submittedName>
</protein>
<comment type="caution">
    <text evidence="2">The sequence shown here is derived from an EMBL/GenBank/DDBJ whole genome shotgun (WGS) entry which is preliminary data.</text>
</comment>
<proteinExistence type="predicted"/>
<accession>A0A438HYC5</accession>
<dbReference type="Proteomes" id="UP000288805">
    <property type="component" value="Unassembled WGS sequence"/>
</dbReference>
<reference evidence="2 3" key="1">
    <citation type="journal article" date="2018" name="PLoS Genet.">
        <title>Population sequencing reveals clonal diversity and ancestral inbreeding in the grapevine cultivar Chardonnay.</title>
        <authorList>
            <person name="Roach M.J."/>
            <person name="Johnson D.L."/>
            <person name="Bohlmann J."/>
            <person name="van Vuuren H.J."/>
            <person name="Jones S.J."/>
            <person name="Pretorius I.S."/>
            <person name="Schmidt S.A."/>
            <person name="Borneman A.R."/>
        </authorList>
    </citation>
    <scope>NUCLEOTIDE SEQUENCE [LARGE SCALE GENOMIC DNA]</scope>
    <source>
        <strain evidence="3">cv. Chardonnay</strain>
        <tissue evidence="2">Leaf</tissue>
    </source>
</reference>